<dbReference type="NCBIfam" id="TIGR02167">
    <property type="entry name" value="Liste_lipo_26"/>
    <property type="match status" value="2"/>
</dbReference>
<feature type="domain" description="Secretion system C-terminal sorting" evidence="2">
    <location>
        <begin position="433"/>
        <end position="497"/>
    </location>
</feature>
<reference evidence="4" key="1">
    <citation type="submission" date="2016-11" db="EMBL/GenBank/DDBJ databases">
        <authorList>
            <person name="Varghese N."/>
            <person name="Submissions S."/>
        </authorList>
    </citation>
    <scope>NUCLEOTIDE SEQUENCE [LARGE SCALE GENOMIC DNA]</scope>
    <source>
        <strain evidence="4">DSM 27619</strain>
    </source>
</reference>
<dbReference type="Proteomes" id="UP000184518">
    <property type="component" value="Unassembled WGS sequence"/>
</dbReference>
<evidence type="ECO:0000313" key="4">
    <source>
        <dbReference type="Proteomes" id="UP000184518"/>
    </source>
</evidence>
<sequence>MDKKRLVIIFLFFFFMSYAQNEFITLWKPNINGTIDNTISFGGTGTSYIIQWEEVGYPQHHGVLTSVTSNSSNPTIISFGSSLNTNPIQATYKVKASNGSGLFYGFKANTSNLNINQKLVEISQWGDITWLQQFDRGFANCPNLNVTATDTPNLTQISNVSQMFLNCSSLIGNNSFSNWNTSTVSNMSGMFNGASLFNQNIGGWNTTNVTDFSNMFAYASAFNQNIGAWNTASATTFFGMFRSASAFNQPLNSWNTENVTNFRYVFMDATSFNQPLHHWQTGKGTDFQHMFENATSFNQPIGNWDVSMVNYFAGFNMFNGATNFDQDISAWNMQFQYFFWNSVTFGFKNAGLSCTNYNKFLIALNNNPTLAGSTITSGTIDATGLYYSTPQAILARAQLMNKGFNIIGDTYNASCSTNLSTAETPAKLKIPAYPNPTTGVITIELSVNENVYLYDITGKIIKNMTLNKGKNSIDLSEYPSGNYLLKGNTTFSKIIKK</sequence>
<dbReference type="Pfam" id="PF18962">
    <property type="entry name" value="Por_Secre_tail"/>
    <property type="match status" value="1"/>
</dbReference>
<dbReference type="InterPro" id="IPR011889">
    <property type="entry name" value="Liste_lipo_26"/>
</dbReference>
<dbReference type="InterPro" id="IPR026444">
    <property type="entry name" value="Secre_tail"/>
</dbReference>
<protein>
    <submittedName>
        <fullName evidence="3">Por secretion system C-terminal sorting domain-containing protein</fullName>
    </submittedName>
</protein>
<accession>A0A1M5G5K0</accession>
<dbReference type="AlphaFoldDB" id="A0A1M5G5K0"/>
<proteinExistence type="predicted"/>
<dbReference type="NCBIfam" id="TIGR04183">
    <property type="entry name" value="Por_Secre_tail"/>
    <property type="match status" value="1"/>
</dbReference>
<keyword evidence="4" id="KW-1185">Reference proteome</keyword>
<dbReference type="STRING" id="1416778.SAMN05443633_1098"/>
<dbReference type="InterPro" id="IPR005046">
    <property type="entry name" value="DUF285"/>
</dbReference>
<organism evidence="3 4">
    <name type="scientific">Chryseobacterium arachidis</name>
    <dbReference type="NCBI Taxonomy" id="1416778"/>
    <lineage>
        <taxon>Bacteria</taxon>
        <taxon>Pseudomonadati</taxon>
        <taxon>Bacteroidota</taxon>
        <taxon>Flavobacteriia</taxon>
        <taxon>Flavobacteriales</taxon>
        <taxon>Weeksellaceae</taxon>
        <taxon>Chryseobacterium group</taxon>
        <taxon>Chryseobacterium</taxon>
    </lineage>
</organism>
<evidence type="ECO:0000313" key="3">
    <source>
        <dbReference type="EMBL" id="SHF98731.1"/>
    </source>
</evidence>
<evidence type="ECO:0000256" key="1">
    <source>
        <dbReference type="ARBA" id="ARBA00022729"/>
    </source>
</evidence>
<dbReference type="OrthoDB" id="9813840at2"/>
<dbReference type="Pfam" id="PF03382">
    <property type="entry name" value="DUF285"/>
    <property type="match status" value="1"/>
</dbReference>
<dbReference type="RefSeq" id="WP_072959700.1">
    <property type="nucleotide sequence ID" value="NZ_FQUT01000009.1"/>
</dbReference>
<gene>
    <name evidence="3" type="ORF">SAMN05443633_1098</name>
</gene>
<name>A0A1M5G5K0_9FLAO</name>
<evidence type="ECO:0000259" key="2">
    <source>
        <dbReference type="Pfam" id="PF18962"/>
    </source>
</evidence>
<keyword evidence="1" id="KW-0732">Signal</keyword>
<dbReference type="EMBL" id="FQUT01000009">
    <property type="protein sequence ID" value="SHF98731.1"/>
    <property type="molecule type" value="Genomic_DNA"/>
</dbReference>